<dbReference type="EMBL" id="CADIKL010000059">
    <property type="protein sequence ID" value="CAB3808480.1"/>
    <property type="molecule type" value="Genomic_DNA"/>
</dbReference>
<dbReference type="Proteomes" id="UP000494119">
    <property type="component" value="Unassembled WGS sequence"/>
</dbReference>
<sequence length="110" mass="11791">MARQHHRDNVHHANNNTAEATLVALTIQICGFVHEGALDSRCATKLVRRLRKEAKTLSEAGRTTKSGQKDLLHAFNAVDMVLHAHDTGLLVAANTALRSTAGAPGTTEST</sequence>
<accession>A0A6J5GWS5</accession>
<keyword evidence="2" id="KW-1185">Reference proteome</keyword>
<dbReference type="AlphaFoldDB" id="A0A6J5GWS5"/>
<evidence type="ECO:0000313" key="1">
    <source>
        <dbReference type="EMBL" id="CAB3808480.1"/>
    </source>
</evidence>
<proteinExistence type="predicted"/>
<gene>
    <name evidence="1" type="ORF">LMG28688_06774</name>
</gene>
<name>A0A6J5GWS5_9BURK</name>
<protein>
    <submittedName>
        <fullName evidence="1">Uncharacterized protein</fullName>
    </submittedName>
</protein>
<reference evidence="1 2" key="1">
    <citation type="submission" date="2020-04" db="EMBL/GenBank/DDBJ databases">
        <authorList>
            <person name="De Canck E."/>
        </authorList>
    </citation>
    <scope>NUCLEOTIDE SEQUENCE [LARGE SCALE GENOMIC DNA]</scope>
    <source>
        <strain evidence="1 2">LMG 28688</strain>
    </source>
</reference>
<evidence type="ECO:0000313" key="2">
    <source>
        <dbReference type="Proteomes" id="UP000494119"/>
    </source>
</evidence>
<organism evidence="1 2">
    <name type="scientific">Paraburkholderia caffeinitolerans</name>
    <dbReference type="NCBI Taxonomy" id="1723730"/>
    <lineage>
        <taxon>Bacteria</taxon>
        <taxon>Pseudomonadati</taxon>
        <taxon>Pseudomonadota</taxon>
        <taxon>Betaproteobacteria</taxon>
        <taxon>Burkholderiales</taxon>
        <taxon>Burkholderiaceae</taxon>
        <taxon>Paraburkholderia</taxon>
    </lineage>
</organism>